<evidence type="ECO:0000313" key="8">
    <source>
        <dbReference type="EMBL" id="KAJ8771259.1"/>
    </source>
</evidence>
<feature type="domain" description="C3H1-type" evidence="7">
    <location>
        <begin position="413"/>
        <end position="441"/>
    </location>
</feature>
<proteinExistence type="predicted"/>
<feature type="region of interest" description="Disordered" evidence="6">
    <location>
        <begin position="447"/>
        <end position="468"/>
    </location>
</feature>
<feature type="compositionally biased region" description="Polar residues" evidence="6">
    <location>
        <begin position="1"/>
        <end position="11"/>
    </location>
</feature>
<dbReference type="AlphaFoldDB" id="A0AAV8TYX7"/>
<dbReference type="SMART" id="SM00356">
    <property type="entry name" value="ZnF_C3H1"/>
    <property type="match status" value="5"/>
</dbReference>
<dbReference type="GO" id="GO:0003677">
    <property type="term" value="F:DNA binding"/>
    <property type="evidence" value="ECO:0007669"/>
    <property type="project" value="UniProtKB-KW"/>
</dbReference>
<dbReference type="InterPro" id="IPR000571">
    <property type="entry name" value="Znf_CCCH"/>
</dbReference>
<feature type="zinc finger region" description="C3H1-type" evidence="5">
    <location>
        <begin position="413"/>
        <end position="441"/>
    </location>
</feature>
<name>A0AAV8TYX7_9ROSI</name>
<feature type="region of interest" description="Disordered" evidence="6">
    <location>
        <begin position="1"/>
        <end position="59"/>
    </location>
</feature>
<evidence type="ECO:0000256" key="5">
    <source>
        <dbReference type="PROSITE-ProRule" id="PRU00723"/>
    </source>
</evidence>
<dbReference type="InterPro" id="IPR036855">
    <property type="entry name" value="Znf_CCCH_sf"/>
</dbReference>
<feature type="domain" description="C3H1-type" evidence="7">
    <location>
        <begin position="367"/>
        <end position="395"/>
    </location>
</feature>
<dbReference type="PANTHER" id="PTHR12506">
    <property type="entry name" value="PROTEIN PHOSPHATASE RELATED"/>
    <property type="match status" value="1"/>
</dbReference>
<evidence type="ECO:0000313" key="9">
    <source>
        <dbReference type="Proteomes" id="UP001159364"/>
    </source>
</evidence>
<keyword evidence="2 5" id="KW-0863">Zinc-finger</keyword>
<keyword evidence="4" id="KW-0238">DNA-binding</keyword>
<dbReference type="Proteomes" id="UP001159364">
    <property type="component" value="Linkage Group LG02"/>
</dbReference>
<feature type="zinc finger region" description="C3H1-type" evidence="5">
    <location>
        <begin position="232"/>
        <end position="260"/>
    </location>
</feature>
<feature type="zinc finger region" description="C3H1-type" evidence="5">
    <location>
        <begin position="367"/>
        <end position="395"/>
    </location>
</feature>
<organism evidence="8 9">
    <name type="scientific">Erythroxylum novogranatense</name>
    <dbReference type="NCBI Taxonomy" id="1862640"/>
    <lineage>
        <taxon>Eukaryota</taxon>
        <taxon>Viridiplantae</taxon>
        <taxon>Streptophyta</taxon>
        <taxon>Embryophyta</taxon>
        <taxon>Tracheophyta</taxon>
        <taxon>Spermatophyta</taxon>
        <taxon>Magnoliopsida</taxon>
        <taxon>eudicotyledons</taxon>
        <taxon>Gunneridae</taxon>
        <taxon>Pentapetalae</taxon>
        <taxon>rosids</taxon>
        <taxon>fabids</taxon>
        <taxon>Malpighiales</taxon>
        <taxon>Erythroxylaceae</taxon>
        <taxon>Erythroxylum</taxon>
    </lineage>
</organism>
<evidence type="ECO:0000256" key="3">
    <source>
        <dbReference type="ARBA" id="ARBA00022833"/>
    </source>
</evidence>
<feature type="zinc finger region" description="C3H1-type" evidence="5">
    <location>
        <begin position="186"/>
        <end position="214"/>
    </location>
</feature>
<feature type="compositionally biased region" description="Polar residues" evidence="6">
    <location>
        <begin position="455"/>
        <end position="468"/>
    </location>
</feature>
<keyword evidence="9" id="KW-1185">Reference proteome</keyword>
<evidence type="ECO:0000256" key="4">
    <source>
        <dbReference type="ARBA" id="ARBA00023125"/>
    </source>
</evidence>
<sequence length="468" mass="51721">MEHTELPNSFPNPKGSPEVGPKSDPFPTDTNRDEVHGQLHKNFGLKEEEKEHSRGVSHDQGVFKENSLHQELEQKLNFGAAKNGEEEKHWNGLSEEELESGGVDINKHDNRDLNDESEKNWCGVENINNGTGSHQYPLRPDAEDCAFYMKTGSCKFGFNCKFNHPIRRKITPAKEKLTEGEEATERPGQTECKYYLRTGGCKYGSACKYNHSGIKPPVLPVSELNFLGLPVRPGKKECPYYMRNGSCKYGPTCKFNHPDPMAAGGSEPSSAFGNGGSAPLHVSLQSSVASWSSSRALNETASFVPVMFSPTYGVPTPNSEWNKYQAPVYPPERSIHLSPAYVINNSATDTNVYGLQQQLQVGEFPERPGEPECNFYMKTGDCKFKSNCKFHHPKNRISTSTPCALSDKGLPLRPDQGICSYYGRYGICKYGPACKFDHPVHLPSSTALADDDQHTSVGQSATEEASIA</sequence>
<evidence type="ECO:0000259" key="7">
    <source>
        <dbReference type="PROSITE" id="PS50103"/>
    </source>
</evidence>
<dbReference type="EMBL" id="JAIWQS010000002">
    <property type="protein sequence ID" value="KAJ8771259.1"/>
    <property type="molecule type" value="Genomic_DNA"/>
</dbReference>
<feature type="domain" description="C3H1-type" evidence="7">
    <location>
        <begin position="186"/>
        <end position="214"/>
    </location>
</feature>
<keyword evidence="3 5" id="KW-0862">Zinc</keyword>
<dbReference type="InterPro" id="IPR050974">
    <property type="entry name" value="Plant_ZF_CCCH"/>
</dbReference>
<feature type="domain" description="C3H1-type" evidence="7">
    <location>
        <begin position="232"/>
        <end position="260"/>
    </location>
</feature>
<protein>
    <recommendedName>
        <fullName evidence="7">C3H1-type domain-containing protein</fullName>
    </recommendedName>
</protein>
<comment type="caution">
    <text evidence="8">The sequence shown here is derived from an EMBL/GenBank/DDBJ whole genome shotgun (WGS) entry which is preliminary data.</text>
</comment>
<dbReference type="PROSITE" id="PS50103">
    <property type="entry name" value="ZF_C3H1"/>
    <property type="match status" value="5"/>
</dbReference>
<evidence type="ECO:0000256" key="2">
    <source>
        <dbReference type="ARBA" id="ARBA00022771"/>
    </source>
</evidence>
<dbReference type="Pfam" id="PF00642">
    <property type="entry name" value="zf-CCCH"/>
    <property type="match status" value="5"/>
</dbReference>
<dbReference type="SUPFAM" id="SSF90229">
    <property type="entry name" value="CCCH zinc finger"/>
    <property type="match status" value="5"/>
</dbReference>
<gene>
    <name evidence="8" type="ORF">K2173_026436</name>
</gene>
<dbReference type="Gene3D" id="4.10.1000.10">
    <property type="entry name" value="Zinc finger, CCCH-type"/>
    <property type="match status" value="1"/>
</dbReference>
<feature type="zinc finger region" description="C3H1-type" evidence="5">
    <location>
        <begin position="139"/>
        <end position="167"/>
    </location>
</feature>
<dbReference type="Gene3D" id="3.30.1370.210">
    <property type="match status" value="1"/>
</dbReference>
<feature type="compositionally biased region" description="Basic and acidic residues" evidence="6">
    <location>
        <begin position="105"/>
        <end position="114"/>
    </location>
</feature>
<feature type="domain" description="C3H1-type" evidence="7">
    <location>
        <begin position="139"/>
        <end position="167"/>
    </location>
</feature>
<feature type="region of interest" description="Disordered" evidence="6">
    <location>
        <begin position="86"/>
        <end position="114"/>
    </location>
</feature>
<feature type="compositionally biased region" description="Basic and acidic residues" evidence="6">
    <location>
        <begin position="44"/>
        <end position="57"/>
    </location>
</feature>
<evidence type="ECO:0000256" key="1">
    <source>
        <dbReference type="ARBA" id="ARBA00022723"/>
    </source>
</evidence>
<dbReference type="Gene3D" id="2.30.30.1190">
    <property type="match status" value="1"/>
</dbReference>
<dbReference type="GO" id="GO:0003729">
    <property type="term" value="F:mRNA binding"/>
    <property type="evidence" value="ECO:0007669"/>
    <property type="project" value="TreeGrafter"/>
</dbReference>
<dbReference type="GO" id="GO:0008270">
    <property type="term" value="F:zinc ion binding"/>
    <property type="evidence" value="ECO:0007669"/>
    <property type="project" value="UniProtKB-KW"/>
</dbReference>
<accession>A0AAV8TYX7</accession>
<dbReference type="PANTHER" id="PTHR12506:SF20">
    <property type="entry name" value="ZINC FINGER CCCH DOMAIN-CONTAINING PROTEIN 67"/>
    <property type="match status" value="1"/>
</dbReference>
<keyword evidence="1 5" id="KW-0479">Metal-binding</keyword>
<evidence type="ECO:0000256" key="6">
    <source>
        <dbReference type="SAM" id="MobiDB-lite"/>
    </source>
</evidence>
<reference evidence="8 9" key="1">
    <citation type="submission" date="2021-09" db="EMBL/GenBank/DDBJ databases">
        <title>Genomic insights and catalytic innovation underlie evolution of tropane alkaloids biosynthesis.</title>
        <authorList>
            <person name="Wang Y.-J."/>
            <person name="Tian T."/>
            <person name="Huang J.-P."/>
            <person name="Huang S.-X."/>
        </authorList>
    </citation>
    <scope>NUCLEOTIDE SEQUENCE [LARGE SCALE GENOMIC DNA]</scope>
    <source>
        <strain evidence="8">KIB-2018</strain>
        <tissue evidence="8">Leaf</tissue>
    </source>
</reference>